<dbReference type="InterPro" id="IPR016181">
    <property type="entry name" value="Acyl_CoA_acyltransferase"/>
</dbReference>
<dbReference type="CDD" id="cd04301">
    <property type="entry name" value="NAT_SF"/>
    <property type="match status" value="1"/>
</dbReference>
<evidence type="ECO:0000313" key="3">
    <source>
        <dbReference type="Proteomes" id="UP000632138"/>
    </source>
</evidence>
<protein>
    <submittedName>
        <fullName evidence="2">GNAT family N-acetyltransferase</fullName>
    </submittedName>
</protein>
<dbReference type="Proteomes" id="UP000632138">
    <property type="component" value="Unassembled WGS sequence"/>
</dbReference>
<dbReference type="Gene3D" id="3.40.630.30">
    <property type="match status" value="1"/>
</dbReference>
<feature type="domain" description="N-acetyltransferase" evidence="1">
    <location>
        <begin position="153"/>
        <end position="303"/>
    </location>
</feature>
<dbReference type="Pfam" id="PF00583">
    <property type="entry name" value="Acetyltransf_1"/>
    <property type="match status" value="1"/>
</dbReference>
<keyword evidence="3" id="KW-1185">Reference proteome</keyword>
<sequence length="303" mass="33199">MEAFLLFRTMAEHDLDLVLTCLAEPSVDTATPERFLDHLAAGSYRHEWTWLAFDGDTLTGLAVWWGFPAGDRPLALDRLWAAVPDPVAVWAELIRQVPPPAEYHIFTVPSQRDDPDIALRLRAAAEAGLTTVNERYRYQWTADDPLPDRSSRLRFEPAGDDAFADAFEQISVGSLDVATREGVARQGARAQALEDVEDYKMMPGPRQLWRLAYDRSGALVGCALPSANAGGPVVGYIGVLPSQRGHGYAADLLAETTWILAAEGATTIRADTDSTNTPMAATFERLGYSRFALRLVASQPPAE</sequence>
<reference evidence="2 3" key="1">
    <citation type="submission" date="2021-01" db="EMBL/GenBank/DDBJ databases">
        <title>Actinoplanes sp. nov. LDG1-06 isolated from lichen.</title>
        <authorList>
            <person name="Saeng-In P."/>
            <person name="Phongsopitanun W."/>
            <person name="Kanchanasin P."/>
            <person name="Yuki M."/>
            <person name="Kudo T."/>
            <person name="Ohkuma M."/>
            <person name="Tanasupawat S."/>
        </authorList>
    </citation>
    <scope>NUCLEOTIDE SEQUENCE [LARGE SCALE GENOMIC DNA]</scope>
    <source>
        <strain evidence="2 3">LDG1-06</strain>
    </source>
</reference>
<dbReference type="EMBL" id="JAENHP010000003">
    <property type="protein sequence ID" value="MBM2616465.1"/>
    <property type="molecule type" value="Genomic_DNA"/>
</dbReference>
<evidence type="ECO:0000313" key="2">
    <source>
        <dbReference type="EMBL" id="MBM2616465.1"/>
    </source>
</evidence>
<organism evidence="2 3">
    <name type="scientific">Paractinoplanes ovalisporus</name>
    <dbReference type="NCBI Taxonomy" id="2810368"/>
    <lineage>
        <taxon>Bacteria</taxon>
        <taxon>Bacillati</taxon>
        <taxon>Actinomycetota</taxon>
        <taxon>Actinomycetes</taxon>
        <taxon>Micromonosporales</taxon>
        <taxon>Micromonosporaceae</taxon>
        <taxon>Paractinoplanes</taxon>
    </lineage>
</organism>
<dbReference type="InterPro" id="IPR000182">
    <property type="entry name" value="GNAT_dom"/>
</dbReference>
<dbReference type="PROSITE" id="PS51186">
    <property type="entry name" value="GNAT"/>
    <property type="match status" value="1"/>
</dbReference>
<dbReference type="SUPFAM" id="SSF55729">
    <property type="entry name" value="Acyl-CoA N-acyltransferases (Nat)"/>
    <property type="match status" value="1"/>
</dbReference>
<dbReference type="RefSeq" id="WP_203376355.1">
    <property type="nucleotide sequence ID" value="NZ_JAENHP010000003.1"/>
</dbReference>
<evidence type="ECO:0000259" key="1">
    <source>
        <dbReference type="PROSITE" id="PS51186"/>
    </source>
</evidence>
<comment type="caution">
    <text evidence="2">The sequence shown here is derived from an EMBL/GenBank/DDBJ whole genome shotgun (WGS) entry which is preliminary data.</text>
</comment>
<proteinExistence type="predicted"/>
<gene>
    <name evidence="2" type="ORF">JIG36_12950</name>
</gene>
<accession>A0ABS2A9F5</accession>
<name>A0ABS2A9F5_9ACTN</name>